<dbReference type="InterPro" id="IPR019734">
    <property type="entry name" value="TPR_rpt"/>
</dbReference>
<dbReference type="NCBIfam" id="TIGR03142">
    <property type="entry name" value="cytochro_ccmI"/>
    <property type="match status" value="1"/>
</dbReference>
<dbReference type="SUPFAM" id="SSF48452">
    <property type="entry name" value="TPR-like"/>
    <property type="match status" value="1"/>
</dbReference>
<comment type="subcellular location">
    <subcellularLocation>
        <location evidence="1">Cell envelope</location>
    </subcellularLocation>
</comment>
<dbReference type="Pfam" id="PF23914">
    <property type="entry name" value="TPR_CcmH_CycH"/>
    <property type="match status" value="1"/>
</dbReference>
<protein>
    <submittedName>
        <fullName evidence="8">Formate-dependent nitrite reductase complex subunit NrfG</fullName>
    </submittedName>
</protein>
<keyword evidence="3" id="KW-0201">Cytochrome c-type biogenesis</keyword>
<dbReference type="GO" id="GO:0017004">
    <property type="term" value="P:cytochrome complex assembly"/>
    <property type="evidence" value="ECO:0007669"/>
    <property type="project" value="UniProtKB-KW"/>
</dbReference>
<evidence type="ECO:0000256" key="6">
    <source>
        <dbReference type="SAM" id="Phobius"/>
    </source>
</evidence>
<keyword evidence="6" id="KW-0812">Transmembrane</keyword>
<dbReference type="AlphaFoldDB" id="A0A447ICQ2"/>
<evidence type="ECO:0000256" key="1">
    <source>
        <dbReference type="ARBA" id="ARBA00004196"/>
    </source>
</evidence>
<dbReference type="EMBL" id="UZWD01000028">
    <property type="protein sequence ID" value="VDS05245.1"/>
    <property type="molecule type" value="Genomic_DNA"/>
</dbReference>
<dbReference type="PANTHER" id="PTHR47870">
    <property type="entry name" value="CYTOCHROME C-TYPE BIOGENESIS PROTEIN CCMH"/>
    <property type="match status" value="1"/>
</dbReference>
<evidence type="ECO:0000259" key="7">
    <source>
        <dbReference type="Pfam" id="PF23914"/>
    </source>
</evidence>
<gene>
    <name evidence="8" type="primary">nrfG</name>
    <name evidence="8" type="ORF">DEVEQU_02386</name>
</gene>
<evidence type="ECO:0000256" key="5">
    <source>
        <dbReference type="PROSITE-ProRule" id="PRU00339"/>
    </source>
</evidence>
<dbReference type="InterPro" id="IPR017560">
    <property type="entry name" value="Cyt_c_biogenesis_CcmI"/>
</dbReference>
<keyword evidence="6" id="KW-0472">Membrane</keyword>
<dbReference type="Proteomes" id="UP000268844">
    <property type="component" value="Unassembled WGS sequence"/>
</dbReference>
<feature type="domain" description="Cytochrome c-type biogenesis protein H TPR" evidence="7">
    <location>
        <begin position="126"/>
        <end position="241"/>
    </location>
</feature>
<evidence type="ECO:0000256" key="3">
    <source>
        <dbReference type="ARBA" id="ARBA00022748"/>
    </source>
</evidence>
<accession>A0A447ICQ2</accession>
<sequence length="343" mass="35986">MFYAAAGRTVNAAGPELTDANAHFRQLLAGIDADLAAGKLGEAEAIAAKGELARELLRVKADGGINQPKGEVGRGVIGIGVALVAVIALGLYSVLGHPDLPTQPLAGRPEAVAQNIDLETAVSQIEAALARNPEDLRGWTVIAPAYVEIGRFADAVNAYRRILALSPPNAEVQTNLAEALLLEAGGDGSNEAMDLLRAAAASDPNHIRSRLYVAAELMRTGDYAQAAQWWQQALALSKGDEPWLAAAQRGLSVAENNGVDVAAQQQSEMIQQMVSGLSQRLMSEGGTVAEWTQLLRSYLVLGDQQQAQAAYDAAVKAYPAAFDRGELDTLALSAGLTLNGDAQ</sequence>
<reference evidence="8 9" key="1">
    <citation type="submission" date="2018-12" db="EMBL/GenBank/DDBJ databases">
        <authorList>
            <person name="Criscuolo A."/>
        </authorList>
    </citation>
    <scope>NUCLEOTIDE SEQUENCE [LARGE SCALE GENOMIC DNA]</scope>
    <source>
        <strain evidence="8">ACIP1116281</strain>
    </source>
</reference>
<keyword evidence="2" id="KW-0677">Repeat</keyword>
<dbReference type="GO" id="GO:0030313">
    <property type="term" value="C:cell envelope"/>
    <property type="evidence" value="ECO:0007669"/>
    <property type="project" value="UniProtKB-SubCell"/>
</dbReference>
<keyword evidence="4 5" id="KW-0802">TPR repeat</keyword>
<dbReference type="Gene3D" id="1.25.40.10">
    <property type="entry name" value="Tetratricopeptide repeat domain"/>
    <property type="match status" value="1"/>
</dbReference>
<evidence type="ECO:0000313" key="8">
    <source>
        <dbReference type="EMBL" id="VDS05245.1"/>
    </source>
</evidence>
<dbReference type="InterPro" id="IPR051263">
    <property type="entry name" value="C-type_cytochrome_biogenesis"/>
</dbReference>
<keyword evidence="9" id="KW-1185">Reference proteome</keyword>
<evidence type="ECO:0000313" key="9">
    <source>
        <dbReference type="Proteomes" id="UP000268844"/>
    </source>
</evidence>
<keyword evidence="6" id="KW-1133">Transmembrane helix</keyword>
<name>A0A447ICQ2_9HYPH</name>
<dbReference type="SMART" id="SM00028">
    <property type="entry name" value="TPR"/>
    <property type="match status" value="3"/>
</dbReference>
<proteinExistence type="predicted"/>
<feature type="transmembrane region" description="Helical" evidence="6">
    <location>
        <begin position="75"/>
        <end position="95"/>
    </location>
</feature>
<evidence type="ECO:0000256" key="4">
    <source>
        <dbReference type="ARBA" id="ARBA00022803"/>
    </source>
</evidence>
<organism evidence="8 9">
    <name type="scientific">Devosia equisanguinis</name>
    <dbReference type="NCBI Taxonomy" id="2490941"/>
    <lineage>
        <taxon>Bacteria</taxon>
        <taxon>Pseudomonadati</taxon>
        <taxon>Pseudomonadota</taxon>
        <taxon>Alphaproteobacteria</taxon>
        <taxon>Hyphomicrobiales</taxon>
        <taxon>Devosiaceae</taxon>
        <taxon>Devosia</taxon>
    </lineage>
</organism>
<dbReference type="PROSITE" id="PS50005">
    <property type="entry name" value="TPR"/>
    <property type="match status" value="1"/>
</dbReference>
<dbReference type="InterPro" id="IPR011990">
    <property type="entry name" value="TPR-like_helical_dom_sf"/>
</dbReference>
<feature type="repeat" description="TPR" evidence="5">
    <location>
        <begin position="136"/>
        <end position="169"/>
    </location>
</feature>
<evidence type="ECO:0000256" key="2">
    <source>
        <dbReference type="ARBA" id="ARBA00022737"/>
    </source>
</evidence>
<dbReference type="PANTHER" id="PTHR47870:SF1">
    <property type="entry name" value="CYTOCHROME C-TYPE BIOGENESIS PROTEIN CCMH"/>
    <property type="match status" value="1"/>
</dbReference>
<dbReference type="InterPro" id="IPR056413">
    <property type="entry name" value="TPR_CcmH_CycH"/>
</dbReference>